<dbReference type="SUPFAM" id="SSF101447">
    <property type="entry name" value="Formin homology 2 domain (FH2 domain)"/>
    <property type="match status" value="1"/>
</dbReference>
<dbReference type="GO" id="GO:0005856">
    <property type="term" value="C:cytoskeleton"/>
    <property type="evidence" value="ECO:0007669"/>
    <property type="project" value="UniProtKB-SubCell"/>
</dbReference>
<dbReference type="InterPro" id="IPR016024">
    <property type="entry name" value="ARM-type_fold"/>
</dbReference>
<dbReference type="FunFam" id="1.20.58.2220:FF:000004">
    <property type="entry name" value="Formin homology 2 domain-containing 3"/>
    <property type="match status" value="1"/>
</dbReference>
<dbReference type="GO" id="GO:0030866">
    <property type="term" value="P:cortical actin cytoskeleton organization"/>
    <property type="evidence" value="ECO:0007669"/>
    <property type="project" value="TreeGrafter"/>
</dbReference>
<dbReference type="GO" id="GO:0055003">
    <property type="term" value="P:cardiac myofibril assembly"/>
    <property type="evidence" value="ECO:0007669"/>
    <property type="project" value="TreeGrafter"/>
</dbReference>
<feature type="compositionally biased region" description="Basic residues" evidence="8">
    <location>
        <begin position="1251"/>
        <end position="1265"/>
    </location>
</feature>
<dbReference type="PANTHER" id="PTHR45920">
    <property type="entry name" value="FORMIN HOMOLOGY 2 DOMAIN CONTAINING, ISOFORM I"/>
    <property type="match status" value="1"/>
</dbReference>
<feature type="region of interest" description="Disordered" evidence="8">
    <location>
        <begin position="1369"/>
        <end position="1417"/>
    </location>
</feature>
<dbReference type="CTD" id="80206"/>
<feature type="compositionally biased region" description="Basic residues" evidence="8">
    <location>
        <begin position="1380"/>
        <end position="1395"/>
    </location>
</feature>
<evidence type="ECO:0000259" key="11">
    <source>
        <dbReference type="PROSITE" id="PS51444"/>
    </source>
</evidence>
<gene>
    <name evidence="13" type="primary">FHOD3</name>
</gene>
<dbReference type="PROSITE" id="PS51232">
    <property type="entry name" value="GBD_FH3"/>
    <property type="match status" value="1"/>
</dbReference>
<dbReference type="Gene3D" id="1.20.58.2220">
    <property type="entry name" value="Formin, FH2 domain"/>
    <property type="match status" value="1"/>
</dbReference>
<feature type="coiled-coil region" evidence="7">
    <location>
        <begin position="412"/>
        <end position="473"/>
    </location>
</feature>
<dbReference type="SUPFAM" id="SSF48371">
    <property type="entry name" value="ARM repeat"/>
    <property type="match status" value="1"/>
</dbReference>
<keyword evidence="7" id="KW-0175">Coiled coil</keyword>
<dbReference type="InterPro" id="IPR014768">
    <property type="entry name" value="GBD/FH3_dom"/>
</dbReference>
<name>A0A6J1USU4_9SAUR</name>
<dbReference type="SMART" id="SM00498">
    <property type="entry name" value="FH2"/>
    <property type="match status" value="1"/>
</dbReference>
<sequence length="1417" mass="160494">MATATMVCRVQFLDDTDPFNSTNFPEPTRPPLYSFREDIPLVTQLAGVHRLLKAPQKLDDCALQLSHNGTYLDLESTLAEQKDELEGFQGEFGRGKKHSIILRTQLSVRVHACIEKLYNSNGRELRRALFSLKQIFQDDKDLVHEFVIAEGLACLIKVGAEADQNYQNYILRALGQIMLYVDGMNGLINHNETIQWLYILIGSKFRLVVKTALKLFLVFVEYTESNSSLLIEAVATVDAKRGLKPWSSVMEILEEKDGLDTELLVYAMTLINKTLSGLPDQDSFYDVIDCLEELGMEKISRKHLNKKGSDLDLIEQFNIYEMTLRHEDGDASGEPLPIACKDRRRASLGSSERRGLERRKSRRHSIQSVKNTLSAPASPCTHSSPNFMCGHRQSTEECSEKTSLGGLLTSSYRQHQESLAVERERRRQEREERLQRIEREERNKFNQNYLDKREELRQAREERYKHLEKLAAEGCEKELRNRNLCWDRSDLSLNLGGSSIPTVTIPKCASPGSTDSHKKPSTCVTSCITSQILEVSASQFESEPEPEAKGETKSEQEDEPKFKQGTETLKAVKGAEVEVGREPEKEEVALSEKERQNEDVNEKDNCSASSLSSASSTLEREEPEQKLSNKDNAGPCLQSIQDDDDDVNDQYNNILNNKRFMLDMLYAHNNLPFTKDERVKDLEAKIDIKKVLNASDDTVISLPSRISVLQTSKQAKDECIKKMEIGSLENQGNVKIFAERFNSGDVAKISNLPENNLNEKISEKKPLQVKTESDFIWDQLLASPRKLKIKDMDFTDLGDEDDIDILDIQISPSDSLVPPPPPIPSVLGFPPPPPPLLYRCPLPPPPSGNLLAPCLSSAPQGLVSSPLPRDQANFIKKKKTIRLFWNEVRPFEWQCKKNRHCKGFLWSKLEPIKVDTAKLEHLFETKSKDLPITKKTAADGKRQEIIVLDSKRSNAINIGLTVLPHPRTIKVAILNFDEYALNKEGIEKILTMIPTEEEKQKIQEAQLANPDIPLGTAEQFLLTLSSITELTPRLQLWAFKMDYELVEKEIAEPLLDLKEGMDQLENNATFGFILSALLAIGNFLNGTNTKAFELSYLEKVPEVKDTVHKQSLLHHVCTIVVETFPDSTDLYSEIGAVTRSAKVDFEQLQDNLCQMEKRCKASWDHLKAIAKHEMKSTLKQKMSEFLKDCAERIIILKIVHRRIINRFHSFLLFLGYPLYAIREININKFCKIICEFALEYRTTRERVLQQKQKRANHRERNKTRGKMITDTDEEDDIECGKFSSSSPTPQNQLQGLQDAEDAVEHENMKAVLKISSPTGENIALGMRTRSRASQVSGNAGSWNPSNDDLTNATDNAADEIMDRIVKSATQVPSQRVVPKERKRSRANRKSIRRTLKSGLSPEEAKALGLMGTSEMQV</sequence>
<evidence type="ECO:0000256" key="4">
    <source>
        <dbReference type="ARBA" id="ARBA00023203"/>
    </source>
</evidence>
<dbReference type="Gene3D" id="1.25.10.10">
    <property type="entry name" value="Leucine-rich Repeat Variant"/>
    <property type="match status" value="1"/>
</dbReference>
<comment type="subcellular location">
    <subcellularLocation>
        <location evidence="1">Cytoplasm</location>
        <location evidence="1">Cytoskeleton</location>
    </subcellularLocation>
</comment>
<dbReference type="Pfam" id="PF24959">
    <property type="entry name" value="FH3_FHOD1-3"/>
    <property type="match status" value="1"/>
</dbReference>
<feature type="region of interest" description="Disordered" evidence="8">
    <location>
        <begin position="1250"/>
        <end position="1295"/>
    </location>
</feature>
<organism evidence="12 13">
    <name type="scientific">Notechis scutatus</name>
    <name type="common">mainland tiger snake</name>
    <dbReference type="NCBI Taxonomy" id="8663"/>
    <lineage>
        <taxon>Eukaryota</taxon>
        <taxon>Metazoa</taxon>
        <taxon>Chordata</taxon>
        <taxon>Craniata</taxon>
        <taxon>Vertebrata</taxon>
        <taxon>Euteleostomi</taxon>
        <taxon>Lepidosauria</taxon>
        <taxon>Squamata</taxon>
        <taxon>Bifurcata</taxon>
        <taxon>Unidentata</taxon>
        <taxon>Episquamata</taxon>
        <taxon>Toxicofera</taxon>
        <taxon>Serpentes</taxon>
        <taxon>Colubroidea</taxon>
        <taxon>Elapidae</taxon>
        <taxon>Hydrophiinae</taxon>
        <taxon>Notechis</taxon>
    </lineage>
</organism>
<keyword evidence="12" id="KW-1185">Reference proteome</keyword>
<evidence type="ECO:0000259" key="9">
    <source>
        <dbReference type="PROSITE" id="PS51231"/>
    </source>
</evidence>
<feature type="region of interest" description="Disordered" evidence="8">
    <location>
        <begin position="536"/>
        <end position="648"/>
    </location>
</feature>
<feature type="compositionally biased region" description="Basic and acidic residues" evidence="8">
    <location>
        <begin position="573"/>
        <end position="605"/>
    </location>
</feature>
<keyword evidence="4" id="KW-0009">Actin-binding</keyword>
<dbReference type="GO" id="GO:0005737">
    <property type="term" value="C:cytoplasm"/>
    <property type="evidence" value="ECO:0007669"/>
    <property type="project" value="TreeGrafter"/>
</dbReference>
<dbReference type="InterPro" id="IPR056771">
    <property type="entry name" value="FH3_FHOD1-3-like"/>
</dbReference>
<feature type="domain" description="GBD/FH3" evidence="10">
    <location>
        <begin position="20"/>
        <end position="440"/>
    </location>
</feature>
<feature type="region of interest" description="Disordered" evidence="8">
    <location>
        <begin position="328"/>
        <end position="380"/>
    </location>
</feature>
<proteinExistence type="inferred from homology"/>
<dbReference type="InterPro" id="IPR011989">
    <property type="entry name" value="ARM-like"/>
</dbReference>
<feature type="compositionally biased region" description="Basic and acidic residues" evidence="8">
    <location>
        <begin position="618"/>
        <end position="629"/>
    </location>
</feature>
<evidence type="ECO:0000256" key="3">
    <source>
        <dbReference type="ARBA" id="ARBA00022553"/>
    </source>
</evidence>
<evidence type="ECO:0000256" key="8">
    <source>
        <dbReference type="SAM" id="MobiDB-lite"/>
    </source>
</evidence>
<dbReference type="RefSeq" id="XP_026534067.1">
    <property type="nucleotide sequence ID" value="XM_026678282.1"/>
</dbReference>
<evidence type="ECO:0000313" key="13">
    <source>
        <dbReference type="RefSeq" id="XP_026534067.1"/>
    </source>
</evidence>
<keyword evidence="2" id="KW-0963">Cytoplasm</keyword>
<feature type="compositionally biased region" description="Polar residues" evidence="8">
    <location>
        <begin position="1282"/>
        <end position="1295"/>
    </location>
</feature>
<evidence type="ECO:0000256" key="2">
    <source>
        <dbReference type="ARBA" id="ARBA00022490"/>
    </source>
</evidence>
<protein>
    <submittedName>
        <fullName evidence="13">FH1/FH2 domain-containing protein 3 isoform X5</fullName>
    </submittedName>
</protein>
<feature type="compositionally biased region" description="Basic and acidic residues" evidence="8">
    <location>
        <begin position="546"/>
        <end position="564"/>
    </location>
</feature>
<keyword evidence="5" id="KW-0206">Cytoskeleton</keyword>
<reference evidence="13" key="1">
    <citation type="submission" date="2025-08" db="UniProtKB">
        <authorList>
            <consortium name="RefSeq"/>
        </authorList>
    </citation>
    <scope>IDENTIFICATION</scope>
</reference>
<evidence type="ECO:0000256" key="5">
    <source>
        <dbReference type="ARBA" id="ARBA00023212"/>
    </source>
</evidence>
<comment type="similarity">
    <text evidence="6">Belongs to the formin homology family.</text>
</comment>
<feature type="domain" description="DAD" evidence="9">
    <location>
        <begin position="1354"/>
        <end position="1386"/>
    </location>
</feature>
<dbReference type="PROSITE" id="PS51231">
    <property type="entry name" value="DAD"/>
    <property type="match status" value="1"/>
</dbReference>
<feature type="domain" description="FH2" evidence="11">
    <location>
        <begin position="878"/>
        <end position="1266"/>
    </location>
</feature>
<evidence type="ECO:0000313" key="12">
    <source>
        <dbReference type="Proteomes" id="UP000504612"/>
    </source>
</evidence>
<dbReference type="Proteomes" id="UP000504612">
    <property type="component" value="Unplaced"/>
</dbReference>
<dbReference type="GO" id="GO:0045214">
    <property type="term" value="P:sarcomere organization"/>
    <property type="evidence" value="ECO:0007669"/>
    <property type="project" value="TreeGrafter"/>
</dbReference>
<dbReference type="Pfam" id="PF02181">
    <property type="entry name" value="FH2"/>
    <property type="match status" value="1"/>
</dbReference>
<dbReference type="GO" id="GO:0051015">
    <property type="term" value="F:actin filament binding"/>
    <property type="evidence" value="ECO:0007669"/>
    <property type="project" value="TreeGrafter"/>
</dbReference>
<dbReference type="FunFam" id="1.25.10.10:FF:000056">
    <property type="entry name" value="FH1/FH2 domain-containing protein 3 isoform X1"/>
    <property type="match status" value="1"/>
</dbReference>
<dbReference type="Pfam" id="PF18382">
    <property type="entry name" value="Formin_GBD_N"/>
    <property type="match status" value="1"/>
</dbReference>
<dbReference type="PROSITE" id="PS51444">
    <property type="entry name" value="FH2"/>
    <property type="match status" value="1"/>
</dbReference>
<dbReference type="InterPro" id="IPR014767">
    <property type="entry name" value="DAD_dom"/>
</dbReference>
<feature type="compositionally biased region" description="Basic residues" evidence="8">
    <location>
        <begin position="356"/>
        <end position="365"/>
    </location>
</feature>
<dbReference type="InterPro" id="IPR042201">
    <property type="entry name" value="FH2_Formin_sf"/>
</dbReference>
<dbReference type="PANTHER" id="PTHR45920:SF3">
    <property type="entry name" value="FH1_FH2 DOMAIN-CONTAINING PROTEIN 3"/>
    <property type="match status" value="1"/>
</dbReference>
<accession>A0A6J1USU4</accession>
<keyword evidence="3" id="KW-0597">Phosphoprotein</keyword>
<evidence type="ECO:0000256" key="7">
    <source>
        <dbReference type="SAM" id="Coils"/>
    </source>
</evidence>
<dbReference type="InterPro" id="IPR041387">
    <property type="entry name" value="FHOD1_GBD_N"/>
</dbReference>
<evidence type="ECO:0000259" key="10">
    <source>
        <dbReference type="PROSITE" id="PS51232"/>
    </source>
</evidence>
<dbReference type="InterPro" id="IPR015425">
    <property type="entry name" value="FH2_Formin"/>
</dbReference>
<evidence type="ECO:0000256" key="1">
    <source>
        <dbReference type="ARBA" id="ARBA00004245"/>
    </source>
</evidence>
<feature type="compositionally biased region" description="Low complexity" evidence="8">
    <location>
        <begin position="607"/>
        <end position="616"/>
    </location>
</feature>
<evidence type="ECO:0000256" key="6">
    <source>
        <dbReference type="ARBA" id="ARBA00023449"/>
    </source>
</evidence>
<dbReference type="GeneID" id="113419074"/>
<feature type="compositionally biased region" description="Polar residues" evidence="8">
    <location>
        <begin position="366"/>
        <end position="380"/>
    </location>
</feature>